<comment type="caution">
    <text evidence="1">The sequence shown here is derived from an EMBL/GenBank/DDBJ whole genome shotgun (WGS) entry which is preliminary data.</text>
</comment>
<evidence type="ECO:0000313" key="1">
    <source>
        <dbReference type="EMBL" id="MBB4077992.1"/>
    </source>
</evidence>
<accession>A0A840E2N3</accession>
<reference evidence="1 2" key="1">
    <citation type="submission" date="2020-08" db="EMBL/GenBank/DDBJ databases">
        <title>Genomic Encyclopedia of Type Strains, Phase IV (KMG-IV): sequencing the most valuable type-strain genomes for metagenomic binning, comparative biology and taxonomic classification.</title>
        <authorList>
            <person name="Goeker M."/>
        </authorList>
    </citation>
    <scope>NUCLEOTIDE SEQUENCE [LARGE SCALE GENOMIC DNA]</scope>
    <source>
        <strain evidence="1 2">DSM 105137</strain>
    </source>
</reference>
<dbReference type="InterPro" id="IPR043519">
    <property type="entry name" value="NT_sf"/>
</dbReference>
<dbReference type="EMBL" id="JACIFF010000001">
    <property type="protein sequence ID" value="MBB4077992.1"/>
    <property type="molecule type" value="Genomic_DNA"/>
</dbReference>
<dbReference type="RefSeq" id="WP_183494225.1">
    <property type="nucleotide sequence ID" value="NZ_JACIFF010000001.1"/>
</dbReference>
<proteinExistence type="predicted"/>
<evidence type="ECO:0000313" key="2">
    <source>
        <dbReference type="Proteomes" id="UP000576209"/>
    </source>
</evidence>
<keyword evidence="1" id="KW-0808">Transferase</keyword>
<protein>
    <submittedName>
        <fullName evidence="1">Putative nucleotidyltransferase</fullName>
    </submittedName>
</protein>
<dbReference type="AlphaFoldDB" id="A0A840E2N3"/>
<dbReference type="Gene3D" id="3.30.460.10">
    <property type="entry name" value="Beta Polymerase, domain 2"/>
    <property type="match status" value="1"/>
</dbReference>
<gene>
    <name evidence="1" type="ORF">GGR28_000593</name>
</gene>
<name>A0A840E2N3_9BACT</name>
<dbReference type="Proteomes" id="UP000576209">
    <property type="component" value="Unassembled WGS sequence"/>
</dbReference>
<dbReference type="GO" id="GO:0016740">
    <property type="term" value="F:transferase activity"/>
    <property type="evidence" value="ECO:0007669"/>
    <property type="project" value="UniProtKB-KW"/>
</dbReference>
<sequence>MDQIVEKTVRLFSKNEYVKINSIILVGSKLEDSKSDFWSDTDLIVVLKRGEAIEKEQIEKVVLGIGEIVGKEEYRTKDNIIQRLVVSFNNLIEKIDLKIITYEGWINTESQTTTQSKLLYGKSIPKSIKRNETLSKGGRNGENLERINRIWFVLFECIKKFMRNDNLIGLHLLLQLLSEYLVLRMQERDVKYTTNIHRMGYNEKLPKCLEFEQLNYRDKWAILSYIESLSIELDKQLGNQYSGYESRIKIFKEYLIKARKTLDNRT</sequence>
<keyword evidence="2" id="KW-1185">Reference proteome</keyword>
<organism evidence="1 2">
    <name type="scientific">Neolewinella aquimaris</name>
    <dbReference type="NCBI Taxonomy" id="1835722"/>
    <lineage>
        <taxon>Bacteria</taxon>
        <taxon>Pseudomonadati</taxon>
        <taxon>Bacteroidota</taxon>
        <taxon>Saprospiria</taxon>
        <taxon>Saprospirales</taxon>
        <taxon>Lewinellaceae</taxon>
        <taxon>Neolewinella</taxon>
    </lineage>
</organism>